<feature type="domain" description="C2H2-type" evidence="7">
    <location>
        <begin position="325"/>
        <end position="352"/>
    </location>
</feature>
<dbReference type="PROSITE" id="PS51270">
    <property type="entry name" value="ZF_CTCHY"/>
    <property type="match status" value="1"/>
</dbReference>
<dbReference type="PANTHER" id="PTHR21319">
    <property type="entry name" value="RING FINGER AND CHY ZINC FINGER DOMAIN-CONTAINING PROTEIN 1"/>
    <property type="match status" value="1"/>
</dbReference>
<dbReference type="GO" id="GO:0008270">
    <property type="term" value="F:zinc ion binding"/>
    <property type="evidence" value="ECO:0007669"/>
    <property type="project" value="UniProtKB-KW"/>
</dbReference>
<keyword evidence="1" id="KW-0479">Metal-binding</keyword>
<dbReference type="InterPro" id="IPR039512">
    <property type="entry name" value="RCHY1_zinc-ribbon"/>
</dbReference>
<protein>
    <submittedName>
        <fullName evidence="10">Chy and ring finger domain protein</fullName>
    </submittedName>
</protein>
<keyword evidence="11" id="KW-1185">Reference proteome</keyword>
<evidence type="ECO:0000256" key="2">
    <source>
        <dbReference type="ARBA" id="ARBA00022771"/>
    </source>
</evidence>
<dbReference type="SUPFAM" id="SSF161245">
    <property type="entry name" value="Zinc hairpin stack"/>
    <property type="match status" value="1"/>
</dbReference>
<dbReference type="InterPro" id="IPR037275">
    <property type="entry name" value="Znf_CTCHY_sf"/>
</dbReference>
<dbReference type="PROSITE" id="PS50089">
    <property type="entry name" value="ZF_RING_2"/>
    <property type="match status" value="1"/>
</dbReference>
<dbReference type="InterPro" id="IPR008913">
    <property type="entry name" value="Znf_CHY"/>
</dbReference>
<dbReference type="RefSeq" id="XP_014168163.1">
    <property type="nucleotide sequence ID" value="XM_014312688.1"/>
</dbReference>
<feature type="compositionally biased region" description="Polar residues" evidence="5">
    <location>
        <begin position="401"/>
        <end position="419"/>
    </location>
</feature>
<feature type="region of interest" description="Disordered" evidence="5">
    <location>
        <begin position="401"/>
        <end position="473"/>
    </location>
</feature>
<dbReference type="Gene3D" id="3.30.40.10">
    <property type="entry name" value="Zinc/RING finger domain, C3HC4 (zinc finger)"/>
    <property type="match status" value="1"/>
</dbReference>
<dbReference type="HOGENOM" id="CLU_013368_4_1_1"/>
<evidence type="ECO:0000256" key="5">
    <source>
        <dbReference type="SAM" id="MobiDB-lite"/>
    </source>
</evidence>
<dbReference type="SUPFAM" id="SSF57850">
    <property type="entry name" value="RING/U-box"/>
    <property type="match status" value="1"/>
</dbReference>
<gene>
    <name evidence="10" type="ORF">CMQ_4532</name>
</gene>
<dbReference type="STRING" id="655863.F0XTS6"/>
<feature type="domain" description="RING-type" evidence="6">
    <location>
        <begin position="285"/>
        <end position="331"/>
    </location>
</feature>
<dbReference type="InterPro" id="IPR013083">
    <property type="entry name" value="Znf_RING/FYVE/PHD"/>
</dbReference>
<dbReference type="PROSITE" id="PS51266">
    <property type="entry name" value="ZF_CHY"/>
    <property type="match status" value="1"/>
</dbReference>
<reference evidence="10 11" key="1">
    <citation type="journal article" date="2011" name="Proc. Natl. Acad. Sci. U.S.A.">
        <title>Genome and transcriptome analyses of the mountain pine beetle-fungal symbiont Grosmannia clavigera, a lodgepole pine pathogen.</title>
        <authorList>
            <person name="DiGuistini S."/>
            <person name="Wang Y."/>
            <person name="Liao N.Y."/>
            <person name="Taylor G."/>
            <person name="Tanguay P."/>
            <person name="Feau N."/>
            <person name="Henrissat B."/>
            <person name="Chan S.K."/>
            <person name="Hesse-Orce U."/>
            <person name="Alamouti S.M."/>
            <person name="Tsui C.K.M."/>
            <person name="Docking R.T."/>
            <person name="Levasseur A."/>
            <person name="Haridas S."/>
            <person name="Robertson G."/>
            <person name="Birol I."/>
            <person name="Holt R.A."/>
            <person name="Marra M.A."/>
            <person name="Hamelin R.C."/>
            <person name="Hirst M."/>
            <person name="Jones S.J.M."/>
            <person name="Bohlmann J."/>
            <person name="Breuil C."/>
        </authorList>
    </citation>
    <scope>NUCLEOTIDE SEQUENCE [LARGE SCALE GENOMIC DNA]</scope>
    <source>
        <strain evidence="11">kw1407 / UAMH 11150</strain>
    </source>
</reference>
<sequence>MLPVEPEAADIQALPYRSVLPRDSLAPPSLSNFVPERQTVESEPAGQIAELEAQALPTASSASRELPEDDGMGNLRRRIKDVQAREAAPPEKARLMHDLLMEGYTRARLAQLPLRPLTPLSPTVEATIEEPSAHLGPLESLRFWHGSHAPTPPTALKFSLTEGDLRPTFVPKARDAKDSQRERGESLAAGVEEEHFGCAHYRRNIKMQCFTCERWYTCRLCHDEVEDHVLPRRDTKFMLCMLCGHPQHCSDVCHNCGESAARYYCNICKLWDGAPDKSIYHCNDCGICRVGEGLGKDFFHCKVVTMKCGHTIHDDCRAEYIKSSYKCPICNKSVENMESLFRRLDKHLEEQPMPEEYTNTRAVILCNDCEAKTTTKYHWGGLRCEVCLSYNTVELHLLNSPKSHGETGNEQASDRNNASPGDASHAKGIADDQAESSEAQLGLTPNVPIARDTLHPRLMPSPPLSSSPLASDWLGRSPPNMTFRAVSPAIMTSSATVPVMAMPPPGYGRDGFEPDDDNASDMEDDILGFWRPLRRSGRVRNGVMLLITAVRAPKKDYSVPHQHSSRSDSCLY</sequence>
<dbReference type="Pfam" id="PF14599">
    <property type="entry name" value="zinc_ribbon_6"/>
    <property type="match status" value="1"/>
</dbReference>
<evidence type="ECO:0000259" key="7">
    <source>
        <dbReference type="PROSITE" id="PS50157"/>
    </source>
</evidence>
<dbReference type="EMBL" id="GL630006">
    <property type="protein sequence ID" value="EFW98680.1"/>
    <property type="molecule type" value="Genomic_DNA"/>
</dbReference>
<keyword evidence="3" id="KW-0862">Zinc</keyword>
<evidence type="ECO:0000259" key="9">
    <source>
        <dbReference type="PROSITE" id="PS51270"/>
    </source>
</evidence>
<feature type="domain" description="CHY-type" evidence="8">
    <location>
        <begin position="191"/>
        <end position="258"/>
    </location>
</feature>
<name>F0XTS6_GROCL</name>
<dbReference type="InterPro" id="IPR037274">
    <property type="entry name" value="Znf_CHY_sf"/>
</dbReference>
<dbReference type="AlphaFoldDB" id="F0XTS6"/>
<dbReference type="SUPFAM" id="SSF161219">
    <property type="entry name" value="CHY zinc finger-like"/>
    <property type="match status" value="1"/>
</dbReference>
<keyword evidence="2 4" id="KW-0863">Zinc-finger</keyword>
<dbReference type="InterPro" id="IPR001841">
    <property type="entry name" value="Znf_RING"/>
</dbReference>
<organism evidence="11">
    <name type="scientific">Grosmannia clavigera (strain kw1407 / UAMH 11150)</name>
    <name type="common">Blue stain fungus</name>
    <name type="synonym">Graphiocladiella clavigera</name>
    <dbReference type="NCBI Taxonomy" id="655863"/>
    <lineage>
        <taxon>Eukaryota</taxon>
        <taxon>Fungi</taxon>
        <taxon>Dikarya</taxon>
        <taxon>Ascomycota</taxon>
        <taxon>Pezizomycotina</taxon>
        <taxon>Sordariomycetes</taxon>
        <taxon>Sordariomycetidae</taxon>
        <taxon>Ophiostomatales</taxon>
        <taxon>Ophiostomataceae</taxon>
        <taxon>Leptographium</taxon>
    </lineage>
</organism>
<dbReference type="PROSITE" id="PS50157">
    <property type="entry name" value="ZINC_FINGER_C2H2_2"/>
    <property type="match status" value="1"/>
</dbReference>
<dbReference type="eggNOG" id="KOG1940">
    <property type="taxonomic scope" value="Eukaryota"/>
</dbReference>
<dbReference type="OrthoDB" id="411372at2759"/>
<dbReference type="InterPro" id="IPR017921">
    <property type="entry name" value="Znf_CTCHY"/>
</dbReference>
<dbReference type="InParanoid" id="F0XTS6"/>
<evidence type="ECO:0000313" key="11">
    <source>
        <dbReference type="Proteomes" id="UP000007796"/>
    </source>
</evidence>
<dbReference type="GO" id="GO:0005634">
    <property type="term" value="C:nucleus"/>
    <property type="evidence" value="ECO:0007669"/>
    <property type="project" value="TreeGrafter"/>
</dbReference>
<evidence type="ECO:0000256" key="3">
    <source>
        <dbReference type="ARBA" id="ARBA00022833"/>
    </source>
</evidence>
<evidence type="ECO:0000259" key="6">
    <source>
        <dbReference type="PROSITE" id="PS50089"/>
    </source>
</evidence>
<dbReference type="Pfam" id="PF05495">
    <property type="entry name" value="zf-CHY"/>
    <property type="match status" value="1"/>
</dbReference>
<evidence type="ECO:0000256" key="1">
    <source>
        <dbReference type="ARBA" id="ARBA00022723"/>
    </source>
</evidence>
<dbReference type="Proteomes" id="UP000007796">
    <property type="component" value="Unassembled WGS sequence"/>
</dbReference>
<dbReference type="Gene3D" id="2.20.28.10">
    <property type="match status" value="1"/>
</dbReference>
<dbReference type="GO" id="GO:0061630">
    <property type="term" value="F:ubiquitin protein ligase activity"/>
    <property type="evidence" value="ECO:0007669"/>
    <property type="project" value="TreeGrafter"/>
</dbReference>
<dbReference type="InterPro" id="IPR013087">
    <property type="entry name" value="Znf_C2H2_type"/>
</dbReference>
<dbReference type="GO" id="GO:0006511">
    <property type="term" value="P:ubiquitin-dependent protein catabolic process"/>
    <property type="evidence" value="ECO:0007669"/>
    <property type="project" value="TreeGrafter"/>
</dbReference>
<evidence type="ECO:0000256" key="4">
    <source>
        <dbReference type="PROSITE-ProRule" id="PRU00601"/>
    </source>
</evidence>
<accession>F0XTS6</accession>
<proteinExistence type="predicted"/>
<dbReference type="GO" id="GO:0016567">
    <property type="term" value="P:protein ubiquitination"/>
    <property type="evidence" value="ECO:0007669"/>
    <property type="project" value="TreeGrafter"/>
</dbReference>
<feature type="domain" description="CTCHY-type" evidence="9">
    <location>
        <begin position="260"/>
        <end position="328"/>
    </location>
</feature>
<evidence type="ECO:0000259" key="8">
    <source>
        <dbReference type="PROSITE" id="PS51266"/>
    </source>
</evidence>
<dbReference type="GeneID" id="25977754"/>
<dbReference type="PANTHER" id="PTHR21319:SF0">
    <property type="entry name" value="AND RING FINGER DOMAIN PROTEIN, PUTATIVE (AFU_ORTHOLOGUE AFUA_1G08900)-RELATED"/>
    <property type="match status" value="1"/>
</dbReference>
<evidence type="ECO:0000313" key="10">
    <source>
        <dbReference type="EMBL" id="EFW98680.1"/>
    </source>
</evidence>